<dbReference type="EMBL" id="BKZW01000001">
    <property type="protein sequence ID" value="GER89379.1"/>
    <property type="molecule type" value="Genomic_DNA"/>
</dbReference>
<keyword evidence="3" id="KW-1185">Reference proteome</keyword>
<evidence type="ECO:0000313" key="3">
    <source>
        <dbReference type="Proteomes" id="UP000326912"/>
    </source>
</evidence>
<feature type="transmembrane region" description="Helical" evidence="1">
    <location>
        <begin position="30"/>
        <end position="52"/>
    </location>
</feature>
<feature type="transmembrane region" description="Helical" evidence="1">
    <location>
        <begin position="64"/>
        <end position="88"/>
    </location>
</feature>
<proteinExistence type="predicted"/>
<comment type="caution">
    <text evidence="2">The sequence shown here is derived from an EMBL/GenBank/DDBJ whole genome shotgun (WGS) entry which is preliminary data.</text>
</comment>
<name>A0A5J4KTJ7_9CHLR</name>
<keyword evidence="1" id="KW-1133">Transmembrane helix</keyword>
<keyword evidence="1" id="KW-0472">Membrane</keyword>
<gene>
    <name evidence="2" type="ORF">KDW_35410</name>
</gene>
<sequence length="150" mass="17291">MNRIKRWRASIPPWNMPSDPVQAIWWFLRWFLQVLVHFFWLPILIMVIYEVYSNGLVGGIFNGLVSGIVTLLVGMLVWAALYAVLFVVNIGTGISRAVSDVKRMQQQTEFLRQTYSSPFMGGGSSVPKEDRVVEGTITDLDEERQKRRRE</sequence>
<dbReference type="RefSeq" id="WP_151757137.1">
    <property type="nucleotide sequence ID" value="NZ_BKZW01000001.1"/>
</dbReference>
<dbReference type="Proteomes" id="UP000326912">
    <property type="component" value="Unassembled WGS sequence"/>
</dbReference>
<protein>
    <recommendedName>
        <fullName evidence="4">DUF4282 domain-containing protein</fullName>
    </recommendedName>
</protein>
<evidence type="ECO:0000313" key="2">
    <source>
        <dbReference type="EMBL" id="GER89379.1"/>
    </source>
</evidence>
<evidence type="ECO:0000256" key="1">
    <source>
        <dbReference type="SAM" id="Phobius"/>
    </source>
</evidence>
<accession>A0A5J4KTJ7</accession>
<reference evidence="2 3" key="1">
    <citation type="submission" date="2019-10" db="EMBL/GenBank/DDBJ databases">
        <title>Dictyobacter vulcani sp. nov., within the class Ktedonobacteria, isolated from soil of volcanic Mt. Zao.</title>
        <authorList>
            <person name="Zheng Y."/>
            <person name="Wang C.M."/>
            <person name="Sakai Y."/>
            <person name="Abe K."/>
            <person name="Yokota A."/>
            <person name="Yabe S."/>
        </authorList>
    </citation>
    <scope>NUCLEOTIDE SEQUENCE [LARGE SCALE GENOMIC DNA]</scope>
    <source>
        <strain evidence="2 3">W12</strain>
    </source>
</reference>
<evidence type="ECO:0008006" key="4">
    <source>
        <dbReference type="Google" id="ProtNLM"/>
    </source>
</evidence>
<organism evidence="2 3">
    <name type="scientific">Dictyobacter vulcani</name>
    <dbReference type="NCBI Taxonomy" id="2607529"/>
    <lineage>
        <taxon>Bacteria</taxon>
        <taxon>Bacillati</taxon>
        <taxon>Chloroflexota</taxon>
        <taxon>Ktedonobacteria</taxon>
        <taxon>Ktedonobacterales</taxon>
        <taxon>Dictyobacteraceae</taxon>
        <taxon>Dictyobacter</taxon>
    </lineage>
</organism>
<keyword evidence="1" id="KW-0812">Transmembrane</keyword>
<dbReference type="AlphaFoldDB" id="A0A5J4KTJ7"/>